<dbReference type="EMBL" id="FXTY01000024">
    <property type="protein sequence ID" value="SMP37049.1"/>
    <property type="molecule type" value="Genomic_DNA"/>
</dbReference>
<protein>
    <recommendedName>
        <fullName evidence="3">Tail terminator</fullName>
    </recommendedName>
</protein>
<gene>
    <name evidence="1" type="ORF">SAMN06265373_1243</name>
</gene>
<name>A0ABY1PML1_9RHOB</name>
<dbReference type="InterPro" id="IPR025395">
    <property type="entry name" value="Phage_tail_terminator-like"/>
</dbReference>
<keyword evidence="2" id="KW-1185">Reference proteome</keyword>
<dbReference type="RefSeq" id="WP_283428111.1">
    <property type="nucleotide sequence ID" value="NZ_FXTY01000024.1"/>
</dbReference>
<dbReference type="Proteomes" id="UP001157961">
    <property type="component" value="Unassembled WGS sequence"/>
</dbReference>
<proteinExistence type="predicted"/>
<accession>A0ABY1PML1</accession>
<evidence type="ECO:0008006" key="3">
    <source>
        <dbReference type="Google" id="ProtNLM"/>
    </source>
</evidence>
<reference evidence="1 2" key="1">
    <citation type="submission" date="2017-05" db="EMBL/GenBank/DDBJ databases">
        <authorList>
            <person name="Varghese N."/>
            <person name="Submissions S."/>
        </authorList>
    </citation>
    <scope>NUCLEOTIDE SEQUENCE [LARGE SCALE GENOMIC DNA]</scope>
    <source>
        <strain evidence="1 2">DSM 29734</strain>
    </source>
</reference>
<evidence type="ECO:0000313" key="1">
    <source>
        <dbReference type="EMBL" id="SMP37049.1"/>
    </source>
</evidence>
<sequence>MSDEATIIQGAKDHFEGLGDRPSTVWANQAAKSDTPRVEFDHGPVAQSTATLAGDSRADFLFQISVVTEAGTSSGPSDKIVQSVIDHFSIGTRISDATVHLRPTIGAPFQDGSEWRVPVTIRMKAMLSA</sequence>
<dbReference type="Pfam" id="PF13554">
    <property type="entry name" value="Phage_tail_terminator_5"/>
    <property type="match status" value="1"/>
</dbReference>
<dbReference type="Gene3D" id="3.30.2000.20">
    <property type="match status" value="1"/>
</dbReference>
<comment type="caution">
    <text evidence="1">The sequence shown here is derived from an EMBL/GenBank/DDBJ whole genome shotgun (WGS) entry which is preliminary data.</text>
</comment>
<organism evidence="1 2">
    <name type="scientific">Shimia sagamensis</name>
    <dbReference type="NCBI Taxonomy" id="1566352"/>
    <lineage>
        <taxon>Bacteria</taxon>
        <taxon>Pseudomonadati</taxon>
        <taxon>Pseudomonadota</taxon>
        <taxon>Alphaproteobacteria</taxon>
        <taxon>Rhodobacterales</taxon>
        <taxon>Roseobacteraceae</taxon>
    </lineage>
</organism>
<evidence type="ECO:0000313" key="2">
    <source>
        <dbReference type="Proteomes" id="UP001157961"/>
    </source>
</evidence>